<dbReference type="InterPro" id="IPR034660">
    <property type="entry name" value="DinB/YfiT-like"/>
</dbReference>
<protein>
    <submittedName>
        <fullName evidence="3">Maleylpyruvate isomerase family mycothiol-dependent enzyme</fullName>
    </submittedName>
</protein>
<dbReference type="InterPro" id="IPR017517">
    <property type="entry name" value="Maleyloyr_isom"/>
</dbReference>
<dbReference type="PANTHER" id="PTHR40758">
    <property type="entry name" value="CONSERVED PROTEIN"/>
    <property type="match status" value="1"/>
</dbReference>
<dbReference type="InterPro" id="IPR024344">
    <property type="entry name" value="MDMPI_metal-binding"/>
</dbReference>
<dbReference type="Pfam" id="PF07398">
    <property type="entry name" value="MDMPI_C"/>
    <property type="match status" value="1"/>
</dbReference>
<dbReference type="GO" id="GO:0016853">
    <property type="term" value="F:isomerase activity"/>
    <property type="evidence" value="ECO:0007669"/>
    <property type="project" value="UniProtKB-KW"/>
</dbReference>
<dbReference type="AlphaFoldDB" id="A0AAU8K3P9"/>
<sequence>MDYARFLDCLASDHARLRSVATVNPGAAVPSCPGWTVADLTRHVGEVYLHKTLAIREGAEPEPWPPKELAEEDPIALLDRAYAGLRAEFAARRPQDPAGSWYAPDRTVGFWIRRMAQETVIHRVDAELGTGQPVAPIPADLAVDGIDELLKVFVAYGVAEWGGYFADVLGASPGRTAAVLTEGAAWRIRTGPGLFEVEDVTGEEAAVADVTLTGPPADLLRRLWNREPPGAPGAVTVTGDPAALEELERCIVVATQ</sequence>
<reference evidence="3" key="1">
    <citation type="submission" date="2024-06" db="EMBL/GenBank/DDBJ databases">
        <title>The genome sequences of Kitasatospora sp. strain HUAS MG31.</title>
        <authorList>
            <person name="Mo P."/>
        </authorList>
    </citation>
    <scope>NUCLEOTIDE SEQUENCE</scope>
    <source>
        <strain evidence="3">HUAS MG31</strain>
    </source>
</reference>
<feature type="domain" description="Mycothiol-dependent maleylpyruvate isomerase metal-binding" evidence="2">
    <location>
        <begin position="16"/>
        <end position="126"/>
    </location>
</feature>
<organism evidence="3">
    <name type="scientific">Kitasatospora camelliae</name>
    <dbReference type="NCBI Taxonomy" id="3156397"/>
    <lineage>
        <taxon>Bacteria</taxon>
        <taxon>Bacillati</taxon>
        <taxon>Actinomycetota</taxon>
        <taxon>Actinomycetes</taxon>
        <taxon>Kitasatosporales</taxon>
        <taxon>Streptomycetaceae</taxon>
        <taxon>Kitasatospora</taxon>
    </lineage>
</organism>
<evidence type="ECO:0000313" key="3">
    <source>
        <dbReference type="EMBL" id="XCM83328.1"/>
    </source>
</evidence>
<feature type="domain" description="MDMPI C-terminal" evidence="1">
    <location>
        <begin position="140"/>
        <end position="245"/>
    </location>
</feature>
<dbReference type="SUPFAM" id="SSF109854">
    <property type="entry name" value="DinB/YfiT-like putative metalloenzymes"/>
    <property type="match status" value="1"/>
</dbReference>
<dbReference type="GO" id="GO:0046872">
    <property type="term" value="F:metal ion binding"/>
    <property type="evidence" value="ECO:0007669"/>
    <property type="project" value="InterPro"/>
</dbReference>
<dbReference type="RefSeq" id="WP_354644264.1">
    <property type="nucleotide sequence ID" value="NZ_CP159872.1"/>
</dbReference>
<evidence type="ECO:0000259" key="2">
    <source>
        <dbReference type="Pfam" id="PF11716"/>
    </source>
</evidence>
<dbReference type="GO" id="GO:0005886">
    <property type="term" value="C:plasma membrane"/>
    <property type="evidence" value="ECO:0007669"/>
    <property type="project" value="TreeGrafter"/>
</dbReference>
<name>A0AAU8K3P9_9ACTN</name>
<gene>
    <name evidence="3" type="ORF">ABWK59_32570</name>
</gene>
<evidence type="ECO:0000259" key="1">
    <source>
        <dbReference type="Pfam" id="PF07398"/>
    </source>
</evidence>
<keyword evidence="3" id="KW-0413">Isomerase</keyword>
<accession>A0AAU8K3P9</accession>
<dbReference type="EMBL" id="CP159872">
    <property type="protein sequence ID" value="XCM83328.1"/>
    <property type="molecule type" value="Genomic_DNA"/>
</dbReference>
<dbReference type="InterPro" id="IPR010872">
    <property type="entry name" value="MDMPI_C-term_domain"/>
</dbReference>
<dbReference type="KEGG" id="kcm:ABWK59_32570"/>
<dbReference type="NCBIfam" id="TIGR03083">
    <property type="entry name" value="maleylpyruvate isomerase family mycothiol-dependent enzyme"/>
    <property type="match status" value="1"/>
</dbReference>
<proteinExistence type="predicted"/>
<dbReference type="PANTHER" id="PTHR40758:SF1">
    <property type="entry name" value="CONSERVED PROTEIN"/>
    <property type="match status" value="1"/>
</dbReference>
<dbReference type="Pfam" id="PF11716">
    <property type="entry name" value="MDMPI_N"/>
    <property type="match status" value="1"/>
</dbReference>